<name>A0A4Z0J8I3_9LACO</name>
<comment type="caution">
    <text evidence="2">The sequence shown here is derived from an EMBL/GenBank/DDBJ whole genome shotgun (WGS) entry which is preliminary data.</text>
</comment>
<proteinExistence type="predicted"/>
<reference evidence="2 3" key="1">
    <citation type="submission" date="2018-10" db="EMBL/GenBank/DDBJ databases">
        <title>Lactobacillus sp. R7 and Lactobacillus sp. R19 isolated from fermented mustard green product of Taiwan.</title>
        <authorList>
            <person name="Lin S.-T."/>
        </authorList>
    </citation>
    <scope>NUCLEOTIDE SEQUENCE [LARGE SCALE GENOMIC DNA]</scope>
    <source>
        <strain evidence="2 3">BCRC 81129</strain>
    </source>
</reference>
<dbReference type="InterPro" id="IPR004843">
    <property type="entry name" value="Calcineurin-like_PHP"/>
</dbReference>
<dbReference type="OrthoDB" id="384253at2"/>
<dbReference type="InterPro" id="IPR050126">
    <property type="entry name" value="Ap4A_hydrolase"/>
</dbReference>
<dbReference type="GO" id="GO:0005737">
    <property type="term" value="C:cytoplasm"/>
    <property type="evidence" value="ECO:0007669"/>
    <property type="project" value="TreeGrafter"/>
</dbReference>
<dbReference type="GO" id="GO:0008803">
    <property type="term" value="F:bis(5'-nucleosyl)-tetraphosphatase (symmetrical) activity"/>
    <property type="evidence" value="ECO:0007669"/>
    <property type="project" value="TreeGrafter"/>
</dbReference>
<keyword evidence="3" id="KW-1185">Reference proteome</keyword>
<dbReference type="GO" id="GO:0016791">
    <property type="term" value="F:phosphatase activity"/>
    <property type="evidence" value="ECO:0007669"/>
    <property type="project" value="TreeGrafter"/>
</dbReference>
<feature type="domain" description="Calcineurin-like phosphoesterase" evidence="1">
    <location>
        <begin position="1"/>
        <end position="198"/>
    </location>
</feature>
<evidence type="ECO:0000313" key="3">
    <source>
        <dbReference type="Proteomes" id="UP000297348"/>
    </source>
</evidence>
<dbReference type="AlphaFoldDB" id="A0A4Z0J8I3"/>
<accession>A0A4Z0J8I3</accession>
<dbReference type="EMBL" id="RKLX01000008">
    <property type="protein sequence ID" value="TGD18994.1"/>
    <property type="molecule type" value="Genomic_DNA"/>
</dbReference>
<dbReference type="Gene3D" id="3.60.21.10">
    <property type="match status" value="1"/>
</dbReference>
<evidence type="ECO:0000313" key="2">
    <source>
        <dbReference type="EMBL" id="TGD18994.1"/>
    </source>
</evidence>
<organism evidence="2 3">
    <name type="scientific">Levilactobacillus suantsaiihabitans</name>
    <dbReference type="NCBI Taxonomy" id="2487722"/>
    <lineage>
        <taxon>Bacteria</taxon>
        <taxon>Bacillati</taxon>
        <taxon>Bacillota</taxon>
        <taxon>Bacilli</taxon>
        <taxon>Lactobacillales</taxon>
        <taxon>Lactobacillaceae</taxon>
        <taxon>Levilactobacillus</taxon>
    </lineage>
</organism>
<dbReference type="Proteomes" id="UP000297348">
    <property type="component" value="Unassembled WGS sequence"/>
</dbReference>
<dbReference type="GO" id="GO:0110154">
    <property type="term" value="P:RNA decapping"/>
    <property type="evidence" value="ECO:0007669"/>
    <property type="project" value="TreeGrafter"/>
</dbReference>
<dbReference type="InterPro" id="IPR029052">
    <property type="entry name" value="Metallo-depent_PP-like"/>
</dbReference>
<evidence type="ECO:0000259" key="1">
    <source>
        <dbReference type="Pfam" id="PF00149"/>
    </source>
</evidence>
<dbReference type="PANTHER" id="PTHR42850">
    <property type="entry name" value="METALLOPHOSPHOESTERASE"/>
    <property type="match status" value="1"/>
</dbReference>
<sequence>MTVTLIGDCHAAADDLRVLLQAPALQTGRLVFLGDYIDGVATRAGTLQPAPLDPLGVLDIVMAQVADHGDVALLGNHDDFWVQTAAGDDLSYQTWRLNGGAKTWRQLGIHSSNLAAVKAALTHDPLRRYTAFLQQLPLFWATPELLAIHAGLDWDRPLSAQARDDLLWIRDDYYFDRPGHWHRNLTNQVIITGHTPVQTLRDDGYGMITMQADAHDTPRYLIDAGSRSGAANGGIFALTLAADGTVLAKTWVINGRVVDGNLPHFK</sequence>
<dbReference type="Pfam" id="PF00149">
    <property type="entry name" value="Metallophos"/>
    <property type="match status" value="1"/>
</dbReference>
<dbReference type="PANTHER" id="PTHR42850:SF4">
    <property type="entry name" value="ZINC-DEPENDENT ENDOPOLYPHOSPHATASE"/>
    <property type="match status" value="1"/>
</dbReference>
<dbReference type="RefSeq" id="WP_135367884.1">
    <property type="nucleotide sequence ID" value="NZ_RKLX01000008.1"/>
</dbReference>
<protein>
    <submittedName>
        <fullName evidence="2">Serine/threonine protein phosphatase</fullName>
    </submittedName>
</protein>
<dbReference type="SUPFAM" id="SSF56300">
    <property type="entry name" value="Metallo-dependent phosphatases"/>
    <property type="match status" value="1"/>
</dbReference>
<gene>
    <name evidence="2" type="ORF">EGT51_06245</name>
</gene>